<sequence>MMKICPPVKKVGKDWDYKGRNEIVQIFLDHDNIINYIQFQYVDENGALVLSDGHGRVNGIKFTAVKFKYPSEYLICVSGTNCIIYGTLTSITFVTNLETHGAFGNPSENDTKFYYHLGQEGQFGGFHGTADDLCVRSFGIYFKPITSLDSPKKVKDDPEVRSEYFIV</sequence>
<protein>
    <recommendedName>
        <fullName evidence="3">Jacalin-type lectin domain-containing protein</fullName>
    </recommendedName>
</protein>
<dbReference type="InterPro" id="IPR036404">
    <property type="entry name" value="Jacalin-like_lectin_dom_sf"/>
</dbReference>
<evidence type="ECO:0000256" key="1">
    <source>
        <dbReference type="ARBA" id="ARBA00006568"/>
    </source>
</evidence>
<reference evidence="4" key="1">
    <citation type="submission" date="2023-05" db="EMBL/GenBank/DDBJ databases">
        <authorList>
            <person name="Huff M."/>
        </authorList>
    </citation>
    <scope>NUCLEOTIDE SEQUENCE</scope>
</reference>
<proteinExistence type="inferred from homology"/>
<dbReference type="EMBL" id="OU503043">
    <property type="protein sequence ID" value="CAI9765814.1"/>
    <property type="molecule type" value="Genomic_DNA"/>
</dbReference>
<gene>
    <name evidence="4" type="ORF">FPE_LOCUS13244</name>
</gene>
<dbReference type="InterPro" id="IPR001229">
    <property type="entry name" value="Jacalin-like_lectin_dom"/>
</dbReference>
<evidence type="ECO:0000313" key="4">
    <source>
        <dbReference type="EMBL" id="CAI9765814.1"/>
    </source>
</evidence>
<dbReference type="SUPFAM" id="SSF51101">
    <property type="entry name" value="Mannose-binding lectins"/>
    <property type="match status" value="1"/>
</dbReference>
<keyword evidence="5" id="KW-1185">Reference proteome</keyword>
<dbReference type="Pfam" id="PF01419">
    <property type="entry name" value="Jacalin"/>
    <property type="match status" value="1"/>
</dbReference>
<evidence type="ECO:0000256" key="2">
    <source>
        <dbReference type="ARBA" id="ARBA00022734"/>
    </source>
</evidence>
<dbReference type="SMART" id="SM00915">
    <property type="entry name" value="Jacalin"/>
    <property type="match status" value="1"/>
</dbReference>
<dbReference type="AlphaFoldDB" id="A0AAD1ZAK5"/>
<evidence type="ECO:0000259" key="3">
    <source>
        <dbReference type="PROSITE" id="PS51752"/>
    </source>
</evidence>
<dbReference type="PANTHER" id="PTHR47293">
    <property type="entry name" value="JACALIN-RELATED LECTIN 3"/>
    <property type="match status" value="1"/>
</dbReference>
<name>A0AAD1ZAK5_9LAMI</name>
<feature type="domain" description="Jacalin-type lectin" evidence="3">
    <location>
        <begin position="1"/>
        <end position="144"/>
    </location>
</feature>
<dbReference type="PANTHER" id="PTHR47293:SF70">
    <property type="entry name" value="JACALIN-RELATED LECTIN 24-RELATED"/>
    <property type="match status" value="1"/>
</dbReference>
<evidence type="ECO:0000313" key="5">
    <source>
        <dbReference type="Proteomes" id="UP000834106"/>
    </source>
</evidence>
<dbReference type="Gene3D" id="2.100.10.30">
    <property type="entry name" value="Jacalin-like lectin domain"/>
    <property type="match status" value="1"/>
</dbReference>
<accession>A0AAD1ZAK5</accession>
<organism evidence="4 5">
    <name type="scientific">Fraxinus pennsylvanica</name>
    <dbReference type="NCBI Taxonomy" id="56036"/>
    <lineage>
        <taxon>Eukaryota</taxon>
        <taxon>Viridiplantae</taxon>
        <taxon>Streptophyta</taxon>
        <taxon>Embryophyta</taxon>
        <taxon>Tracheophyta</taxon>
        <taxon>Spermatophyta</taxon>
        <taxon>Magnoliopsida</taxon>
        <taxon>eudicotyledons</taxon>
        <taxon>Gunneridae</taxon>
        <taxon>Pentapetalae</taxon>
        <taxon>asterids</taxon>
        <taxon>lamiids</taxon>
        <taxon>Lamiales</taxon>
        <taxon>Oleaceae</taxon>
        <taxon>Oleeae</taxon>
        <taxon>Fraxinus</taxon>
    </lineage>
</organism>
<keyword evidence="2" id="KW-0430">Lectin</keyword>
<dbReference type="Proteomes" id="UP000834106">
    <property type="component" value="Chromosome 8"/>
</dbReference>
<dbReference type="GO" id="GO:0030246">
    <property type="term" value="F:carbohydrate binding"/>
    <property type="evidence" value="ECO:0007669"/>
    <property type="project" value="UniProtKB-KW"/>
</dbReference>
<dbReference type="PROSITE" id="PS51752">
    <property type="entry name" value="JACALIN_LECTIN"/>
    <property type="match status" value="1"/>
</dbReference>
<comment type="similarity">
    <text evidence="1">Belongs to the jacalin lectin family.</text>
</comment>